<organism evidence="1 2">
    <name type="scientific">Steinernema glaseri</name>
    <dbReference type="NCBI Taxonomy" id="37863"/>
    <lineage>
        <taxon>Eukaryota</taxon>
        <taxon>Metazoa</taxon>
        <taxon>Ecdysozoa</taxon>
        <taxon>Nematoda</taxon>
        <taxon>Chromadorea</taxon>
        <taxon>Rhabditida</taxon>
        <taxon>Tylenchina</taxon>
        <taxon>Panagrolaimomorpha</taxon>
        <taxon>Strongyloidoidea</taxon>
        <taxon>Steinernematidae</taxon>
        <taxon>Steinernema</taxon>
    </lineage>
</organism>
<dbReference type="WBParaSite" id="L893_g32669.t1">
    <property type="protein sequence ID" value="L893_g32669.t1"/>
    <property type="gene ID" value="L893_g32669"/>
</dbReference>
<protein>
    <submittedName>
        <fullName evidence="2">Uncharacterized protein</fullName>
    </submittedName>
</protein>
<name>A0A1I8A4S6_9BILA</name>
<dbReference type="InterPro" id="IPR016024">
    <property type="entry name" value="ARM-type_fold"/>
</dbReference>
<dbReference type="Proteomes" id="UP000095287">
    <property type="component" value="Unplaced"/>
</dbReference>
<accession>A0A1I8A4S6</accession>
<keyword evidence="1" id="KW-1185">Reference proteome</keyword>
<reference evidence="2" key="1">
    <citation type="submission" date="2016-11" db="UniProtKB">
        <authorList>
            <consortium name="WormBaseParasite"/>
        </authorList>
    </citation>
    <scope>IDENTIFICATION</scope>
</reference>
<evidence type="ECO:0000313" key="1">
    <source>
        <dbReference type="Proteomes" id="UP000095287"/>
    </source>
</evidence>
<evidence type="ECO:0000313" key="2">
    <source>
        <dbReference type="WBParaSite" id="L893_g32669.t1"/>
    </source>
</evidence>
<dbReference type="AlphaFoldDB" id="A0A1I8A4S6"/>
<sequence length="387" mass="44087">MMRRPLSPTTPPSPLVQRFKADPTNIALLEQLVRESRLESARFDMNSSDLYMILATNLVRDVETSGYNCGRESLHLREQYLKGLANCSFQNPHVKEMLVSSGKFMEVVAGLFDHNFELSADLADLIRNLAFNVNSDFHVALAPFVPRLCQAIINVFSSAIPFCEEWLNMASPWHEIAFRNCLNALWNLATHSRHNRTVLCSHPNTLRDVSCGLRTQCHEEASGLLRCIRGTMFSHYSQLQRSLYESKLVDGLLRLLFYDNLKSVENSLLILQDLMPLEPQIVDYIRTMPNIIHRLHELSHSWSYKTSSTAGAILAEHIGQQNEDLLNEEAETVIDDCYLDEDEEFFLSEPPLPDPLTPAANYQCASTSHATYEFTELPLLETPKRSR</sequence>
<proteinExistence type="predicted"/>
<dbReference type="SUPFAM" id="SSF48371">
    <property type="entry name" value="ARM repeat"/>
    <property type="match status" value="1"/>
</dbReference>
<dbReference type="Gene3D" id="1.25.10.10">
    <property type="entry name" value="Leucine-rich Repeat Variant"/>
    <property type="match status" value="1"/>
</dbReference>
<dbReference type="InterPro" id="IPR011989">
    <property type="entry name" value="ARM-like"/>
</dbReference>